<evidence type="ECO:0000313" key="1">
    <source>
        <dbReference type="EMBL" id="CAH1445712.1"/>
    </source>
</evidence>
<reference evidence="1 2" key="1">
    <citation type="submission" date="2022-01" db="EMBL/GenBank/DDBJ databases">
        <authorList>
            <person name="Xiong W."/>
            <person name="Schranz E."/>
        </authorList>
    </citation>
    <scope>NUCLEOTIDE SEQUENCE [LARGE SCALE GENOMIC DNA]</scope>
</reference>
<dbReference type="EMBL" id="CAKMRJ010005523">
    <property type="protein sequence ID" value="CAH1445712.1"/>
    <property type="molecule type" value="Genomic_DNA"/>
</dbReference>
<keyword evidence="2" id="KW-1185">Reference proteome</keyword>
<evidence type="ECO:0000313" key="2">
    <source>
        <dbReference type="Proteomes" id="UP001157418"/>
    </source>
</evidence>
<name>A0AAU9P6V6_9ASTR</name>
<accession>A0AAU9P6V6</accession>
<protein>
    <submittedName>
        <fullName evidence="1">Uncharacterized protein</fullName>
    </submittedName>
</protein>
<gene>
    <name evidence="1" type="ORF">LVIROSA_LOCUS31458</name>
</gene>
<dbReference type="Proteomes" id="UP001157418">
    <property type="component" value="Unassembled WGS sequence"/>
</dbReference>
<organism evidence="1 2">
    <name type="scientific">Lactuca virosa</name>
    <dbReference type="NCBI Taxonomy" id="75947"/>
    <lineage>
        <taxon>Eukaryota</taxon>
        <taxon>Viridiplantae</taxon>
        <taxon>Streptophyta</taxon>
        <taxon>Embryophyta</taxon>
        <taxon>Tracheophyta</taxon>
        <taxon>Spermatophyta</taxon>
        <taxon>Magnoliopsida</taxon>
        <taxon>eudicotyledons</taxon>
        <taxon>Gunneridae</taxon>
        <taxon>Pentapetalae</taxon>
        <taxon>asterids</taxon>
        <taxon>campanulids</taxon>
        <taxon>Asterales</taxon>
        <taxon>Asteraceae</taxon>
        <taxon>Cichorioideae</taxon>
        <taxon>Cichorieae</taxon>
        <taxon>Lactucinae</taxon>
        <taxon>Lactuca</taxon>
    </lineage>
</organism>
<sequence length="111" mass="13086">MPWTSDLVSTLVRSWIIIGDDIVVTDLPYLMYGSLWVRFKNMFHYKLSRREYRIEEEVKSKFKDIRSKIIEETPSGKDLKTTSHCDRFGVRNYLGVTQGLETLDDLLLNPR</sequence>
<comment type="caution">
    <text evidence="1">The sequence shown here is derived from an EMBL/GenBank/DDBJ whole genome shotgun (WGS) entry which is preliminary data.</text>
</comment>
<proteinExistence type="predicted"/>
<dbReference type="AlphaFoldDB" id="A0AAU9P6V6"/>